<dbReference type="Pfam" id="PF17100">
    <property type="entry name" value="NACHT_N"/>
    <property type="match status" value="1"/>
</dbReference>
<reference evidence="2" key="2">
    <citation type="submission" date="2023-05" db="EMBL/GenBank/DDBJ databases">
        <authorList>
            <consortium name="Lawrence Berkeley National Laboratory"/>
            <person name="Steindorff A."/>
            <person name="Hensen N."/>
            <person name="Bonometti L."/>
            <person name="Westerberg I."/>
            <person name="Brannstrom I.O."/>
            <person name="Guillou S."/>
            <person name="Cros-Aarteil S."/>
            <person name="Calhoun S."/>
            <person name="Haridas S."/>
            <person name="Kuo A."/>
            <person name="Mondo S."/>
            <person name="Pangilinan J."/>
            <person name="Riley R."/>
            <person name="Labutti K."/>
            <person name="Andreopoulos B."/>
            <person name="Lipzen A."/>
            <person name="Chen C."/>
            <person name="Yanf M."/>
            <person name="Daum C."/>
            <person name="Ng V."/>
            <person name="Clum A."/>
            <person name="Ohm R."/>
            <person name="Martin F."/>
            <person name="Silar P."/>
            <person name="Natvig D."/>
            <person name="Lalanne C."/>
            <person name="Gautier V."/>
            <person name="Ament-Velasquez S.L."/>
            <person name="Kruys A."/>
            <person name="Hutchinson M.I."/>
            <person name="Powell A.J."/>
            <person name="Barry K."/>
            <person name="Miller A.N."/>
            <person name="Grigoriev I.V."/>
            <person name="Debuchy R."/>
            <person name="Gladieux P."/>
            <person name="Thoren M.H."/>
            <person name="Johannesson H."/>
        </authorList>
    </citation>
    <scope>NUCLEOTIDE SEQUENCE</scope>
    <source>
        <strain evidence="2">CBS 757.83</strain>
    </source>
</reference>
<name>A0AAN6SWC8_9PEZI</name>
<protein>
    <recommendedName>
        <fullName evidence="1">NWD NACHT-NTPase N-terminal domain-containing protein</fullName>
    </recommendedName>
</protein>
<gene>
    <name evidence="2" type="ORF">N658DRAFT_94963</name>
</gene>
<keyword evidence="3" id="KW-1185">Reference proteome</keyword>
<accession>A0AAN6SWC8</accession>
<dbReference type="AlphaFoldDB" id="A0AAN6SWC8"/>
<proteinExistence type="predicted"/>
<dbReference type="EMBL" id="MU863787">
    <property type="protein sequence ID" value="KAK4095788.1"/>
    <property type="molecule type" value="Genomic_DNA"/>
</dbReference>
<dbReference type="Proteomes" id="UP001305647">
    <property type="component" value="Unassembled WGS sequence"/>
</dbReference>
<sequence length="336" mass="36735">MSRAMNGFRSPLQCSAAIQELSIPKHSATHAVWRVCEAMPGGQQPDAEGAAPAPASHWTRAYASYLRGGKADKTAPTDRDARDRLAKVVEILQRDAGIQQQQAAAAAPPADASADDIAAHVVGVVTASLREPLRKRVDDLERRRWRVPPALALGGGDVLVADVVRRCAQFVVLAKDFVGSAVGSASPEGGLAWAGVCFAVQFIENPIKGQETLLEGFEAVTELLHRFAAVEQSEAVRDPNGLLSKCLVQLYVAIIDFQARAIVHLDHRFARRVLSDTFKKDQWKDLIDTIKERKSLCNDALDDSLREQVDKRSEELKVLLDKQHNDVIAQLTNLEV</sequence>
<feature type="domain" description="NWD NACHT-NTPase N-terminal" evidence="1">
    <location>
        <begin position="159"/>
        <end position="296"/>
    </location>
</feature>
<reference evidence="2" key="1">
    <citation type="journal article" date="2023" name="Mol. Phylogenet. Evol.">
        <title>Genome-scale phylogeny and comparative genomics of the fungal order Sordariales.</title>
        <authorList>
            <person name="Hensen N."/>
            <person name="Bonometti L."/>
            <person name="Westerberg I."/>
            <person name="Brannstrom I.O."/>
            <person name="Guillou S."/>
            <person name="Cros-Aarteil S."/>
            <person name="Calhoun S."/>
            <person name="Haridas S."/>
            <person name="Kuo A."/>
            <person name="Mondo S."/>
            <person name="Pangilinan J."/>
            <person name="Riley R."/>
            <person name="LaButti K."/>
            <person name="Andreopoulos B."/>
            <person name="Lipzen A."/>
            <person name="Chen C."/>
            <person name="Yan M."/>
            <person name="Daum C."/>
            <person name="Ng V."/>
            <person name="Clum A."/>
            <person name="Steindorff A."/>
            <person name="Ohm R.A."/>
            <person name="Martin F."/>
            <person name="Silar P."/>
            <person name="Natvig D.O."/>
            <person name="Lalanne C."/>
            <person name="Gautier V."/>
            <person name="Ament-Velasquez S.L."/>
            <person name="Kruys A."/>
            <person name="Hutchinson M.I."/>
            <person name="Powell A.J."/>
            <person name="Barry K."/>
            <person name="Miller A.N."/>
            <person name="Grigoriev I.V."/>
            <person name="Debuchy R."/>
            <person name="Gladieux P."/>
            <person name="Hiltunen Thoren M."/>
            <person name="Johannesson H."/>
        </authorList>
    </citation>
    <scope>NUCLEOTIDE SEQUENCE</scope>
    <source>
        <strain evidence="2">CBS 757.83</strain>
    </source>
</reference>
<dbReference type="InterPro" id="IPR031359">
    <property type="entry name" value="NACHT_N"/>
</dbReference>
<comment type="caution">
    <text evidence="2">The sequence shown here is derived from an EMBL/GenBank/DDBJ whole genome shotgun (WGS) entry which is preliminary data.</text>
</comment>
<evidence type="ECO:0000313" key="3">
    <source>
        <dbReference type="Proteomes" id="UP001305647"/>
    </source>
</evidence>
<evidence type="ECO:0000313" key="2">
    <source>
        <dbReference type="EMBL" id="KAK4095788.1"/>
    </source>
</evidence>
<organism evidence="2 3">
    <name type="scientific">Parathielavia hyrcaniae</name>
    <dbReference type="NCBI Taxonomy" id="113614"/>
    <lineage>
        <taxon>Eukaryota</taxon>
        <taxon>Fungi</taxon>
        <taxon>Dikarya</taxon>
        <taxon>Ascomycota</taxon>
        <taxon>Pezizomycotina</taxon>
        <taxon>Sordariomycetes</taxon>
        <taxon>Sordariomycetidae</taxon>
        <taxon>Sordariales</taxon>
        <taxon>Chaetomiaceae</taxon>
        <taxon>Parathielavia</taxon>
    </lineage>
</organism>
<evidence type="ECO:0000259" key="1">
    <source>
        <dbReference type="Pfam" id="PF17100"/>
    </source>
</evidence>